<dbReference type="AlphaFoldDB" id="A0A1G1ZI05"/>
<organism evidence="1 2">
    <name type="scientific">Candidatus Harrisonbacteria bacterium RIFCSPHIGHO2_02_FULL_42_16</name>
    <dbReference type="NCBI Taxonomy" id="1798404"/>
    <lineage>
        <taxon>Bacteria</taxon>
        <taxon>Candidatus Harrisoniibacteriota</taxon>
    </lineage>
</organism>
<name>A0A1G1ZI05_9BACT</name>
<dbReference type="EMBL" id="MHJG01000007">
    <property type="protein sequence ID" value="OGY64223.1"/>
    <property type="molecule type" value="Genomic_DNA"/>
</dbReference>
<sequence length="157" mass="18238">MADWPRTVPDLNGDDWQRVEEMGVLLTVNKGGEIKVDIVKVSNLESGFRRMVGLATFFKNKKDSNLVAYDIFFLKNSESSLRFWTDKLTERSPENTGVALKIQDRWVPMLIKEKMFLSYKKYGDNRATMILSFVSGENFEDIRCLLRVEGERFDKEP</sequence>
<comment type="caution">
    <text evidence="1">The sequence shown here is derived from an EMBL/GenBank/DDBJ whole genome shotgun (WGS) entry which is preliminary data.</text>
</comment>
<evidence type="ECO:0000313" key="2">
    <source>
        <dbReference type="Proteomes" id="UP000177960"/>
    </source>
</evidence>
<gene>
    <name evidence="1" type="ORF">A3B92_03675</name>
</gene>
<protein>
    <submittedName>
        <fullName evidence="1">Uncharacterized protein</fullName>
    </submittedName>
</protein>
<reference evidence="1 2" key="1">
    <citation type="journal article" date="2016" name="Nat. Commun.">
        <title>Thousands of microbial genomes shed light on interconnected biogeochemical processes in an aquifer system.</title>
        <authorList>
            <person name="Anantharaman K."/>
            <person name="Brown C.T."/>
            <person name="Hug L.A."/>
            <person name="Sharon I."/>
            <person name="Castelle C.J."/>
            <person name="Probst A.J."/>
            <person name="Thomas B.C."/>
            <person name="Singh A."/>
            <person name="Wilkins M.J."/>
            <person name="Karaoz U."/>
            <person name="Brodie E.L."/>
            <person name="Williams K.H."/>
            <person name="Hubbard S.S."/>
            <person name="Banfield J.F."/>
        </authorList>
    </citation>
    <scope>NUCLEOTIDE SEQUENCE [LARGE SCALE GENOMIC DNA]</scope>
</reference>
<evidence type="ECO:0000313" key="1">
    <source>
        <dbReference type="EMBL" id="OGY64223.1"/>
    </source>
</evidence>
<dbReference type="Proteomes" id="UP000177960">
    <property type="component" value="Unassembled WGS sequence"/>
</dbReference>
<dbReference type="STRING" id="1798404.A3B92_03675"/>
<accession>A0A1G1ZI05</accession>
<proteinExistence type="predicted"/>